<name>A0A8D0E611_SALMN</name>
<feature type="region of interest" description="Disordered" evidence="1">
    <location>
        <begin position="1"/>
        <end position="20"/>
    </location>
</feature>
<dbReference type="Gene3D" id="3.40.220.10">
    <property type="entry name" value="Leucine Aminopeptidase, subunit E, domain 1"/>
    <property type="match status" value="1"/>
</dbReference>
<feature type="domain" description="Macro" evidence="2">
    <location>
        <begin position="1"/>
        <end position="165"/>
    </location>
</feature>
<dbReference type="PANTHER" id="PTHR12521">
    <property type="entry name" value="PROTEIN C6ORF130"/>
    <property type="match status" value="1"/>
</dbReference>
<dbReference type="Proteomes" id="UP000694421">
    <property type="component" value="Unplaced"/>
</dbReference>
<dbReference type="GeneTree" id="ENSGT00390000006988"/>
<keyword evidence="4" id="KW-1185">Reference proteome</keyword>
<dbReference type="PROSITE" id="PS51154">
    <property type="entry name" value="MACRO"/>
    <property type="match status" value="1"/>
</dbReference>
<dbReference type="Ensembl" id="ENSSMRT00000031865.1">
    <property type="protein sequence ID" value="ENSSMRP00000027269.1"/>
    <property type="gene ID" value="ENSSMRG00000021024.1"/>
</dbReference>
<organism evidence="3 4">
    <name type="scientific">Salvator merianae</name>
    <name type="common">Argentine black and white tegu</name>
    <name type="synonym">Tupinambis merianae</name>
    <dbReference type="NCBI Taxonomy" id="96440"/>
    <lineage>
        <taxon>Eukaryota</taxon>
        <taxon>Metazoa</taxon>
        <taxon>Chordata</taxon>
        <taxon>Craniata</taxon>
        <taxon>Vertebrata</taxon>
        <taxon>Euteleostomi</taxon>
        <taxon>Lepidosauria</taxon>
        <taxon>Squamata</taxon>
        <taxon>Bifurcata</taxon>
        <taxon>Unidentata</taxon>
        <taxon>Episquamata</taxon>
        <taxon>Laterata</taxon>
        <taxon>Teiioidea</taxon>
        <taxon>Teiidae</taxon>
        <taxon>Salvator</taxon>
    </lineage>
</organism>
<dbReference type="InterPro" id="IPR050892">
    <property type="entry name" value="ADP-ribose_metab_enzymes"/>
</dbReference>
<accession>A0A8D0E611</accession>
<dbReference type="CDD" id="cd02901">
    <property type="entry name" value="Macro_Poa1p-like"/>
    <property type="match status" value="1"/>
</dbReference>
<sequence length="165" mass="19103">MAPNPRRPTKRRRECSRAGAEEELLPQKLALGECVRMRSPAQTRSARESASLLSFNPHFFYTSSTHVQLKKNLLEKKTGDVAVLEREHRYVYYLITKHKYSHKPTYDNLQKSLEAMKLHCLKNSVTCISMPKIGCGLDRLEWSKVSTMIEEIFEDTDINITVYIL</sequence>
<dbReference type="AlphaFoldDB" id="A0A8D0E611"/>
<proteinExistence type="predicted"/>
<dbReference type="InterPro" id="IPR043472">
    <property type="entry name" value="Macro_dom-like"/>
</dbReference>
<reference evidence="3" key="1">
    <citation type="submission" date="2025-08" db="UniProtKB">
        <authorList>
            <consortium name="Ensembl"/>
        </authorList>
    </citation>
    <scope>IDENTIFICATION</scope>
</reference>
<evidence type="ECO:0000313" key="4">
    <source>
        <dbReference type="Proteomes" id="UP000694421"/>
    </source>
</evidence>
<dbReference type="SUPFAM" id="SSF52949">
    <property type="entry name" value="Macro domain-like"/>
    <property type="match status" value="1"/>
</dbReference>
<reference evidence="3" key="2">
    <citation type="submission" date="2025-09" db="UniProtKB">
        <authorList>
            <consortium name="Ensembl"/>
        </authorList>
    </citation>
    <scope>IDENTIFICATION</scope>
</reference>
<dbReference type="InterPro" id="IPR002589">
    <property type="entry name" value="Macro_dom"/>
</dbReference>
<evidence type="ECO:0000313" key="3">
    <source>
        <dbReference type="Ensembl" id="ENSSMRP00000027269.1"/>
    </source>
</evidence>
<dbReference type="GO" id="GO:0140291">
    <property type="term" value="P:peptidyl-glutamate ADP-deribosylation"/>
    <property type="evidence" value="ECO:0007669"/>
    <property type="project" value="TreeGrafter"/>
</dbReference>
<dbReference type="PANTHER" id="PTHR12521:SF0">
    <property type="entry name" value="ADP-RIBOSE GLYCOHYDROLASE OARD1"/>
    <property type="match status" value="1"/>
</dbReference>
<evidence type="ECO:0000256" key="1">
    <source>
        <dbReference type="SAM" id="MobiDB-lite"/>
    </source>
</evidence>
<evidence type="ECO:0000259" key="2">
    <source>
        <dbReference type="PROSITE" id="PS51154"/>
    </source>
</evidence>
<protein>
    <submittedName>
        <fullName evidence="3">O-acyl-ADP-ribose deacylase 1</fullName>
    </submittedName>
</protein>